<reference evidence="3" key="3">
    <citation type="submission" date="2018-08" db="UniProtKB">
        <authorList>
            <consortium name="EnsemblPlants"/>
        </authorList>
    </citation>
    <scope>IDENTIFICATION</scope>
    <source>
        <strain evidence="3">cv. Bd21</strain>
    </source>
</reference>
<gene>
    <name evidence="2" type="ORF">BRADI_5g08622v3</name>
</gene>
<dbReference type="Gramene" id="KQJ82371">
    <property type="protein sequence ID" value="KQJ82371"/>
    <property type="gene ID" value="BRADI_5g08622v3"/>
</dbReference>
<evidence type="ECO:0000313" key="4">
    <source>
        <dbReference type="Proteomes" id="UP000008810"/>
    </source>
</evidence>
<reference evidence="2 3" key="1">
    <citation type="journal article" date="2010" name="Nature">
        <title>Genome sequencing and analysis of the model grass Brachypodium distachyon.</title>
        <authorList>
            <consortium name="International Brachypodium Initiative"/>
        </authorList>
    </citation>
    <scope>NUCLEOTIDE SEQUENCE [LARGE SCALE GENOMIC DNA]</scope>
    <source>
        <strain evidence="2 3">Bd21</strain>
    </source>
</reference>
<proteinExistence type="predicted"/>
<protein>
    <submittedName>
        <fullName evidence="2 3">Uncharacterized protein</fullName>
    </submittedName>
</protein>
<dbReference type="AlphaFoldDB" id="A0A0Q3H2P1"/>
<evidence type="ECO:0000256" key="1">
    <source>
        <dbReference type="SAM" id="MobiDB-lite"/>
    </source>
</evidence>
<dbReference type="Proteomes" id="UP000008810">
    <property type="component" value="Chromosome 5"/>
</dbReference>
<organism evidence="2">
    <name type="scientific">Brachypodium distachyon</name>
    <name type="common">Purple false brome</name>
    <name type="synonym">Trachynia distachya</name>
    <dbReference type="NCBI Taxonomy" id="15368"/>
    <lineage>
        <taxon>Eukaryota</taxon>
        <taxon>Viridiplantae</taxon>
        <taxon>Streptophyta</taxon>
        <taxon>Embryophyta</taxon>
        <taxon>Tracheophyta</taxon>
        <taxon>Spermatophyta</taxon>
        <taxon>Magnoliopsida</taxon>
        <taxon>Liliopsida</taxon>
        <taxon>Poales</taxon>
        <taxon>Poaceae</taxon>
        <taxon>BOP clade</taxon>
        <taxon>Pooideae</taxon>
        <taxon>Stipodae</taxon>
        <taxon>Brachypodieae</taxon>
        <taxon>Brachypodium</taxon>
    </lineage>
</organism>
<dbReference type="InParanoid" id="A0A0Q3H2P1"/>
<evidence type="ECO:0000313" key="2">
    <source>
        <dbReference type="EMBL" id="KQJ82371.1"/>
    </source>
</evidence>
<dbReference type="EMBL" id="CM000884">
    <property type="protein sequence ID" value="KQJ82371.1"/>
    <property type="molecule type" value="Genomic_DNA"/>
</dbReference>
<dbReference type="EnsemblPlants" id="KQJ82371">
    <property type="protein sequence ID" value="KQJ82371"/>
    <property type="gene ID" value="BRADI_5g08622v3"/>
</dbReference>
<evidence type="ECO:0000313" key="3">
    <source>
        <dbReference type="EnsemblPlants" id="KQJ82371"/>
    </source>
</evidence>
<name>A0A0Q3H2P1_BRADI</name>
<keyword evidence="4" id="KW-1185">Reference proteome</keyword>
<feature type="region of interest" description="Disordered" evidence="1">
    <location>
        <begin position="32"/>
        <end position="60"/>
    </location>
</feature>
<reference evidence="2" key="2">
    <citation type="submission" date="2017-06" db="EMBL/GenBank/DDBJ databases">
        <title>WGS assembly of Brachypodium distachyon.</title>
        <authorList>
            <consortium name="The International Brachypodium Initiative"/>
            <person name="Lucas S."/>
            <person name="Harmon-Smith M."/>
            <person name="Lail K."/>
            <person name="Tice H."/>
            <person name="Grimwood J."/>
            <person name="Bruce D."/>
            <person name="Barry K."/>
            <person name="Shu S."/>
            <person name="Lindquist E."/>
            <person name="Wang M."/>
            <person name="Pitluck S."/>
            <person name="Vogel J.P."/>
            <person name="Garvin D.F."/>
            <person name="Mockler T.C."/>
            <person name="Schmutz J."/>
            <person name="Rokhsar D."/>
            <person name="Bevan M.W."/>
        </authorList>
    </citation>
    <scope>NUCLEOTIDE SEQUENCE</scope>
    <source>
        <strain evidence="2">Bd21</strain>
    </source>
</reference>
<sequence>MFMLLKSGSSASKPVELHYLFVTRGRSDVRRSWRRSTSGATVNESRRRSGLLLRVPRRQH</sequence>
<accession>A0A0Q3H2P1</accession>